<dbReference type="InterPro" id="IPR041041">
    <property type="entry name" value="DUF5539"/>
</dbReference>
<feature type="compositionally biased region" description="Basic and acidic residues" evidence="1">
    <location>
        <begin position="95"/>
        <end position="111"/>
    </location>
</feature>
<dbReference type="Pfam" id="PF17693">
    <property type="entry name" value="DUF5539"/>
    <property type="match status" value="2"/>
</dbReference>
<reference evidence="3" key="2">
    <citation type="submission" date="2025-08" db="UniProtKB">
        <authorList>
            <consortium name="Ensembl"/>
        </authorList>
    </citation>
    <scope>IDENTIFICATION</scope>
</reference>
<name>A0A2R9C769_PANPA</name>
<evidence type="ECO:0000313" key="4">
    <source>
        <dbReference type="Proteomes" id="UP000240080"/>
    </source>
</evidence>
<reference evidence="3" key="3">
    <citation type="submission" date="2025-09" db="UniProtKB">
        <authorList>
            <consortium name="Ensembl"/>
        </authorList>
    </citation>
    <scope>IDENTIFICATION</scope>
</reference>
<sequence length="201" mass="22233">MVRIWTTIMIVLILLRIGPNKPSLSGRQAPAQAQTSDLVPSLFPLGLWAPGFCTWSSPDEDRVWRPAWEQGPKGEPDPRGLRPRKPVPGTGNRDSGTRRRLQDATEQDPRPGNDVASAETAGPPSPAGIRAQDRAPRHRRAPPARMPVAPAPSADGEPLQERGGGLFHRTRSVYNGLELNTWMKVERLFVEKFHQSFSLDN</sequence>
<dbReference type="GeneTree" id="ENSGT00620000088704"/>
<keyword evidence="4" id="KW-1185">Reference proteome</keyword>
<evidence type="ECO:0000256" key="2">
    <source>
        <dbReference type="SAM" id="SignalP"/>
    </source>
</evidence>
<organism evidence="3 4">
    <name type="scientific">Pan paniscus</name>
    <name type="common">Pygmy chimpanzee</name>
    <name type="synonym">Bonobo</name>
    <dbReference type="NCBI Taxonomy" id="9597"/>
    <lineage>
        <taxon>Eukaryota</taxon>
        <taxon>Metazoa</taxon>
        <taxon>Chordata</taxon>
        <taxon>Craniata</taxon>
        <taxon>Vertebrata</taxon>
        <taxon>Euteleostomi</taxon>
        <taxon>Mammalia</taxon>
        <taxon>Eutheria</taxon>
        <taxon>Euarchontoglires</taxon>
        <taxon>Primates</taxon>
        <taxon>Haplorrhini</taxon>
        <taxon>Catarrhini</taxon>
        <taxon>Hominidae</taxon>
        <taxon>Pan</taxon>
    </lineage>
</organism>
<keyword evidence="2" id="KW-0732">Signal</keyword>
<protein>
    <submittedName>
        <fullName evidence="3">Uncharacterized protein</fullName>
    </submittedName>
</protein>
<dbReference type="AlphaFoldDB" id="A0A2R9C769"/>
<feature type="chain" id="PRO_5015347934" evidence="2">
    <location>
        <begin position="21"/>
        <end position="201"/>
    </location>
</feature>
<accession>A0A2R9C769</accession>
<feature type="signal peptide" evidence="2">
    <location>
        <begin position="1"/>
        <end position="20"/>
    </location>
</feature>
<reference evidence="3 4" key="1">
    <citation type="journal article" date="2012" name="Nature">
        <title>The bonobo genome compared with the chimpanzee and human genomes.</title>
        <authorList>
            <person name="Prufer K."/>
            <person name="Munch K."/>
            <person name="Hellmann I."/>
            <person name="Akagi K."/>
            <person name="Miller J.R."/>
            <person name="Walenz B."/>
            <person name="Koren S."/>
            <person name="Sutton G."/>
            <person name="Kodira C."/>
            <person name="Winer R."/>
            <person name="Knight J.R."/>
            <person name="Mullikin J.C."/>
            <person name="Meader S.J."/>
            <person name="Ponting C.P."/>
            <person name="Lunter G."/>
            <person name="Higashino S."/>
            <person name="Hobolth A."/>
            <person name="Dutheil J."/>
            <person name="Karakoc E."/>
            <person name="Alkan C."/>
            <person name="Sajjadian S."/>
            <person name="Catacchio C.R."/>
            <person name="Ventura M."/>
            <person name="Marques-Bonet T."/>
            <person name="Eichler E.E."/>
            <person name="Andre C."/>
            <person name="Atencia R."/>
            <person name="Mugisha L."/>
            <person name="Junhold J."/>
            <person name="Patterson N."/>
            <person name="Siebauer M."/>
            <person name="Good J.M."/>
            <person name="Fischer A."/>
            <person name="Ptak S.E."/>
            <person name="Lachmann M."/>
            <person name="Symer D.E."/>
            <person name="Mailund T."/>
            <person name="Schierup M.H."/>
            <person name="Andres A.M."/>
            <person name="Kelso J."/>
            <person name="Paabo S."/>
        </authorList>
    </citation>
    <scope>NUCLEOTIDE SEQUENCE [LARGE SCALE GENOMIC DNA]</scope>
</reference>
<dbReference type="Bgee" id="ENSPPAG00000041628">
    <property type="expression patterns" value="Expressed in heart and 4 other cell types or tissues"/>
</dbReference>
<dbReference type="EMBL" id="AJFE02017326">
    <property type="status" value="NOT_ANNOTATED_CDS"/>
    <property type="molecule type" value="Genomic_DNA"/>
</dbReference>
<feature type="region of interest" description="Disordered" evidence="1">
    <location>
        <begin position="64"/>
        <end position="164"/>
    </location>
</feature>
<dbReference type="Proteomes" id="UP000240080">
    <property type="component" value="Chromosome 9"/>
</dbReference>
<evidence type="ECO:0000313" key="3">
    <source>
        <dbReference type="Ensembl" id="ENSPPAP00000037756.1"/>
    </source>
</evidence>
<evidence type="ECO:0000256" key="1">
    <source>
        <dbReference type="SAM" id="MobiDB-lite"/>
    </source>
</evidence>
<dbReference type="Ensembl" id="ENSPPAT00000060658.1">
    <property type="protein sequence ID" value="ENSPPAP00000037756.1"/>
    <property type="gene ID" value="ENSPPAG00000041628.1"/>
</dbReference>
<proteinExistence type="predicted"/>